<comment type="similarity">
    <text evidence="2 4">Belongs to the flagella basal body rod proteins family.</text>
</comment>
<evidence type="ECO:0000256" key="4">
    <source>
        <dbReference type="RuleBase" id="RU362116"/>
    </source>
</evidence>
<evidence type="ECO:0000313" key="10">
    <source>
        <dbReference type="Proteomes" id="UP001596456"/>
    </source>
</evidence>
<protein>
    <recommendedName>
        <fullName evidence="4">Flagellar basal-body rod protein FlgF</fullName>
    </recommendedName>
</protein>
<dbReference type="Proteomes" id="UP001596456">
    <property type="component" value="Unassembled WGS sequence"/>
</dbReference>
<dbReference type="InterPro" id="IPR053967">
    <property type="entry name" value="LlgE_F_G-like_D1"/>
</dbReference>
<keyword evidence="10" id="KW-1185">Reference proteome</keyword>
<dbReference type="InterPro" id="IPR019776">
    <property type="entry name" value="Flagellar_basal_body_rod_CS"/>
</dbReference>
<dbReference type="InterPro" id="IPR020013">
    <property type="entry name" value="Flagellar_FlgE/F/G"/>
</dbReference>
<organism evidence="9 10">
    <name type="scientific">Rhodocista pekingensis</name>
    <dbReference type="NCBI Taxonomy" id="201185"/>
    <lineage>
        <taxon>Bacteria</taxon>
        <taxon>Pseudomonadati</taxon>
        <taxon>Pseudomonadota</taxon>
        <taxon>Alphaproteobacteria</taxon>
        <taxon>Rhodospirillales</taxon>
        <taxon>Azospirillaceae</taxon>
        <taxon>Rhodocista</taxon>
    </lineage>
</organism>
<dbReference type="RefSeq" id="WP_377360799.1">
    <property type="nucleotide sequence ID" value="NZ_JBHTCM010000028.1"/>
</dbReference>
<dbReference type="EMBL" id="JBHTCM010000028">
    <property type="protein sequence ID" value="MFC7335266.1"/>
    <property type="molecule type" value="Genomic_DNA"/>
</dbReference>
<evidence type="ECO:0000256" key="5">
    <source>
        <dbReference type="SAM" id="MobiDB-lite"/>
    </source>
</evidence>
<evidence type="ECO:0000259" key="8">
    <source>
        <dbReference type="Pfam" id="PF22692"/>
    </source>
</evidence>
<dbReference type="Pfam" id="PF22692">
    <property type="entry name" value="LlgE_F_G_D1"/>
    <property type="match status" value="1"/>
</dbReference>
<feature type="region of interest" description="Disordered" evidence="5">
    <location>
        <begin position="228"/>
        <end position="248"/>
    </location>
</feature>
<comment type="caution">
    <text evidence="9">The sequence shown here is derived from an EMBL/GenBank/DDBJ whole genome shotgun (WGS) entry which is preliminary data.</text>
</comment>
<sequence length="248" mass="26367">MENSLYVALSQQMAVRRMLDVTANNVANMNTAAFRAERPVFDAFVEKAGKGQKVAFVIDRATYTDTRDGTVATTGNPLDVAVRGDAWLSVATPDGVRYTRDGRLNRDPDGRLVTLDGYPVLDEGGGEITLPEDVGAIAITADGAIRAPAVDSENGEVEELGRLGLARLPAAGDLERDGSGLVRYDGDPLPAEGATLIQGAVEGSNVQPITEMVRLVELTRAYGQANRMVESEHERQKTAISKLGGPAT</sequence>
<keyword evidence="9" id="KW-0282">Flagellum</keyword>
<evidence type="ECO:0000259" key="6">
    <source>
        <dbReference type="Pfam" id="PF00460"/>
    </source>
</evidence>
<evidence type="ECO:0000256" key="1">
    <source>
        <dbReference type="ARBA" id="ARBA00004117"/>
    </source>
</evidence>
<comment type="subcellular location">
    <subcellularLocation>
        <location evidence="1 4">Bacterial flagellum basal body</location>
    </subcellularLocation>
</comment>
<dbReference type="Pfam" id="PF00460">
    <property type="entry name" value="Flg_bb_rod"/>
    <property type="match status" value="1"/>
</dbReference>
<gene>
    <name evidence="9" type="primary">flgF</name>
    <name evidence="9" type="ORF">ACFQPS_19015</name>
</gene>
<dbReference type="SUPFAM" id="SSF117143">
    <property type="entry name" value="Flagellar hook protein flgE"/>
    <property type="match status" value="1"/>
</dbReference>
<dbReference type="InterPro" id="IPR037925">
    <property type="entry name" value="FlgE/F/G-like"/>
</dbReference>
<dbReference type="PROSITE" id="PS00588">
    <property type="entry name" value="FLAGELLA_BB_ROD"/>
    <property type="match status" value="1"/>
</dbReference>
<keyword evidence="9" id="KW-0969">Cilium</keyword>
<name>A0ABW2KYW5_9PROT</name>
<comment type="subunit">
    <text evidence="4">The basal body constitutes a major portion of the flagellar organelle and consists of five rings (E,L,P,S, and M) mounted on a central rod. The rod consists of about 26 subunits of FlgG in the distal portion, and FlgB, FlgC and FlgF are thought to build up the proximal portion of the rod with about 6 subunits each.</text>
</comment>
<keyword evidence="9" id="KW-0966">Cell projection</keyword>
<evidence type="ECO:0000313" key="9">
    <source>
        <dbReference type="EMBL" id="MFC7335266.1"/>
    </source>
</evidence>
<dbReference type="PANTHER" id="PTHR30435">
    <property type="entry name" value="FLAGELLAR PROTEIN"/>
    <property type="match status" value="1"/>
</dbReference>
<dbReference type="InterPro" id="IPR010930">
    <property type="entry name" value="Flg_bb/hook_C_dom"/>
</dbReference>
<feature type="domain" description="Flagellar basal body rod protein N-terminal" evidence="6">
    <location>
        <begin position="5"/>
        <end position="34"/>
    </location>
</feature>
<feature type="domain" description="Flagellar basal-body/hook protein C-terminal" evidence="7">
    <location>
        <begin position="198"/>
        <end position="241"/>
    </location>
</feature>
<keyword evidence="3 4" id="KW-0975">Bacterial flagellum</keyword>
<accession>A0ABW2KYW5</accession>
<evidence type="ECO:0000256" key="2">
    <source>
        <dbReference type="ARBA" id="ARBA00009677"/>
    </source>
</evidence>
<dbReference type="PANTHER" id="PTHR30435:SF19">
    <property type="entry name" value="FLAGELLAR BASAL-BODY ROD PROTEIN FLGG"/>
    <property type="match status" value="1"/>
</dbReference>
<proteinExistence type="inferred from homology"/>
<evidence type="ECO:0000259" key="7">
    <source>
        <dbReference type="Pfam" id="PF06429"/>
    </source>
</evidence>
<dbReference type="InterPro" id="IPR012836">
    <property type="entry name" value="FlgF"/>
</dbReference>
<dbReference type="NCBIfam" id="TIGR02490">
    <property type="entry name" value="flgF"/>
    <property type="match status" value="1"/>
</dbReference>
<reference evidence="10" key="1">
    <citation type="journal article" date="2019" name="Int. J. Syst. Evol. Microbiol.">
        <title>The Global Catalogue of Microorganisms (GCM) 10K type strain sequencing project: providing services to taxonomists for standard genome sequencing and annotation.</title>
        <authorList>
            <consortium name="The Broad Institute Genomics Platform"/>
            <consortium name="The Broad Institute Genome Sequencing Center for Infectious Disease"/>
            <person name="Wu L."/>
            <person name="Ma J."/>
        </authorList>
    </citation>
    <scope>NUCLEOTIDE SEQUENCE [LARGE SCALE GENOMIC DNA]</scope>
    <source>
        <strain evidence="10">CGMCC 1.16275</strain>
    </source>
</reference>
<dbReference type="NCBIfam" id="TIGR03506">
    <property type="entry name" value="FlgEFG_subfam"/>
    <property type="match status" value="1"/>
</dbReference>
<dbReference type="InterPro" id="IPR001444">
    <property type="entry name" value="Flag_bb_rod_N"/>
</dbReference>
<dbReference type="Pfam" id="PF06429">
    <property type="entry name" value="Flg_bbr_C"/>
    <property type="match status" value="1"/>
</dbReference>
<feature type="domain" description="Flagellar hook protein FlgE/F/G-like D1" evidence="8">
    <location>
        <begin position="81"/>
        <end position="146"/>
    </location>
</feature>
<evidence type="ECO:0000256" key="3">
    <source>
        <dbReference type="ARBA" id="ARBA00023143"/>
    </source>
</evidence>